<accession>A0A4Q5N6F9</accession>
<reference evidence="4 5" key="1">
    <citation type="submission" date="2019-01" db="EMBL/GenBank/DDBJ databases">
        <title>Novel species of Cellulomonas.</title>
        <authorList>
            <person name="Liu Q."/>
            <person name="Xin Y.-H."/>
        </authorList>
    </citation>
    <scope>NUCLEOTIDE SEQUENCE [LARGE SCALE GENOMIC DNA]</scope>
    <source>
        <strain evidence="4 5">HLT2-17</strain>
    </source>
</reference>
<comment type="caution">
    <text evidence="4">The sequence shown here is derived from an EMBL/GenBank/DDBJ whole genome shotgun (WGS) entry which is preliminary data.</text>
</comment>
<evidence type="ECO:0000313" key="5">
    <source>
        <dbReference type="Proteomes" id="UP000293764"/>
    </source>
</evidence>
<feature type="domain" description="Phosphoesterase HXTX" evidence="3">
    <location>
        <begin position="36"/>
        <end position="93"/>
    </location>
</feature>
<feature type="short sequence motif" description="HXTX 2" evidence="2">
    <location>
        <begin position="130"/>
        <end position="133"/>
    </location>
</feature>
<dbReference type="GO" id="GO:0008664">
    <property type="term" value="F:RNA 2',3'-cyclic 3'-phosphodiesterase activity"/>
    <property type="evidence" value="ECO:0007669"/>
    <property type="project" value="UniProtKB-EC"/>
</dbReference>
<feature type="short sequence motif" description="HXTX 1" evidence="2">
    <location>
        <begin position="46"/>
        <end position="49"/>
    </location>
</feature>
<dbReference type="EMBL" id="SDWW01000005">
    <property type="protein sequence ID" value="RYV52517.1"/>
    <property type="molecule type" value="Genomic_DNA"/>
</dbReference>
<comment type="function">
    <text evidence="2">Hydrolyzes RNA 2',3'-cyclic phosphodiester to an RNA 2'-phosphomonoester.</text>
</comment>
<dbReference type="PANTHER" id="PTHR35561">
    <property type="entry name" value="RNA 2',3'-CYCLIC PHOSPHODIESTERASE"/>
    <property type="match status" value="1"/>
</dbReference>
<dbReference type="Pfam" id="PF02834">
    <property type="entry name" value="LigT_PEase"/>
    <property type="match status" value="1"/>
</dbReference>
<dbReference type="OrthoDB" id="9787070at2"/>
<dbReference type="SUPFAM" id="SSF55144">
    <property type="entry name" value="LigT-like"/>
    <property type="match status" value="1"/>
</dbReference>
<evidence type="ECO:0000313" key="4">
    <source>
        <dbReference type="EMBL" id="RYV52517.1"/>
    </source>
</evidence>
<sequence>MRLFVAVVPPPLVREHLELALSSVRLVPEAVDVRGPLRWAPPEDRHLTLAFYGEVSAGIAEDLAGGLAVIARESAPFDLRLRGAGMFDRRIVWIGCGGEVDTLAELTGRCVDLGRDLTGRDDHRVRSRSHLTVARVRGQSRGHGRHRDVGPGEVSALVHALAVYEGPTWRVEQIVLVSSRPGEGRAGGPAYDPVDVYPLRG</sequence>
<dbReference type="EC" id="3.1.4.58" evidence="2"/>
<name>A0A4Q5N6F9_9MICO</name>
<evidence type="ECO:0000256" key="2">
    <source>
        <dbReference type="HAMAP-Rule" id="MF_01940"/>
    </source>
</evidence>
<dbReference type="HAMAP" id="MF_01940">
    <property type="entry name" value="RNA_CPDase"/>
    <property type="match status" value="1"/>
</dbReference>
<protein>
    <recommendedName>
        <fullName evidence="2">RNA 2',3'-cyclic phosphodiesterase</fullName>
        <shortName evidence="2">RNA 2',3'-CPDase</shortName>
        <ecNumber evidence="2">3.1.4.58</ecNumber>
    </recommendedName>
</protein>
<keyword evidence="1 2" id="KW-0378">Hydrolase</keyword>
<dbReference type="InterPro" id="IPR014051">
    <property type="entry name" value="Phosphoesterase_HXTX"/>
</dbReference>
<dbReference type="NCBIfam" id="TIGR02258">
    <property type="entry name" value="2_5_ligase"/>
    <property type="match status" value="1"/>
</dbReference>
<dbReference type="Proteomes" id="UP000293764">
    <property type="component" value="Unassembled WGS sequence"/>
</dbReference>
<evidence type="ECO:0000259" key="3">
    <source>
        <dbReference type="Pfam" id="PF02834"/>
    </source>
</evidence>
<organism evidence="4 5">
    <name type="scientific">Pengzhenrongella frigida</name>
    <dbReference type="NCBI Taxonomy" id="1259133"/>
    <lineage>
        <taxon>Bacteria</taxon>
        <taxon>Bacillati</taxon>
        <taxon>Actinomycetota</taxon>
        <taxon>Actinomycetes</taxon>
        <taxon>Micrococcales</taxon>
        <taxon>Pengzhenrongella</taxon>
    </lineage>
</organism>
<dbReference type="PANTHER" id="PTHR35561:SF1">
    <property type="entry name" value="RNA 2',3'-CYCLIC PHOSPHODIESTERASE"/>
    <property type="match status" value="1"/>
</dbReference>
<comment type="similarity">
    <text evidence="2">Belongs to the 2H phosphoesterase superfamily. ThpR family.</text>
</comment>
<feature type="active site" description="Proton donor" evidence="2">
    <location>
        <position position="46"/>
    </location>
</feature>
<feature type="active site" description="Proton acceptor" evidence="2">
    <location>
        <position position="130"/>
    </location>
</feature>
<dbReference type="InterPro" id="IPR009097">
    <property type="entry name" value="Cyclic_Pdiesterase"/>
</dbReference>
<dbReference type="Gene3D" id="3.90.1140.10">
    <property type="entry name" value="Cyclic phosphodiesterase"/>
    <property type="match status" value="1"/>
</dbReference>
<proteinExistence type="inferred from homology"/>
<evidence type="ECO:0000256" key="1">
    <source>
        <dbReference type="ARBA" id="ARBA00022801"/>
    </source>
</evidence>
<dbReference type="InterPro" id="IPR004175">
    <property type="entry name" value="RNA_CPDase"/>
</dbReference>
<keyword evidence="5" id="KW-1185">Reference proteome</keyword>
<dbReference type="GO" id="GO:0004113">
    <property type="term" value="F:2',3'-cyclic-nucleotide 3'-phosphodiesterase activity"/>
    <property type="evidence" value="ECO:0007669"/>
    <property type="project" value="InterPro"/>
</dbReference>
<comment type="catalytic activity">
    <reaction evidence="2">
        <text>a 3'-end 2',3'-cyclophospho-ribonucleotide-RNA + H2O = a 3'-end 2'-phospho-ribonucleotide-RNA + H(+)</text>
        <dbReference type="Rhea" id="RHEA:11828"/>
        <dbReference type="Rhea" id="RHEA-COMP:10464"/>
        <dbReference type="Rhea" id="RHEA-COMP:17353"/>
        <dbReference type="ChEBI" id="CHEBI:15377"/>
        <dbReference type="ChEBI" id="CHEBI:15378"/>
        <dbReference type="ChEBI" id="CHEBI:83064"/>
        <dbReference type="ChEBI" id="CHEBI:173113"/>
        <dbReference type="EC" id="3.1.4.58"/>
    </reaction>
</comment>
<dbReference type="AlphaFoldDB" id="A0A4Q5N6F9"/>
<dbReference type="RefSeq" id="WP_130101256.1">
    <property type="nucleotide sequence ID" value="NZ_SDWW01000005.1"/>
</dbReference>
<gene>
    <name evidence="4" type="primary">thpR</name>
    <name evidence="4" type="ORF">EUA98_03430</name>
</gene>